<dbReference type="InterPro" id="IPR001929">
    <property type="entry name" value="Germin"/>
</dbReference>
<dbReference type="PRINTS" id="PR00325">
    <property type="entry name" value="GERMIN"/>
</dbReference>
<protein>
    <recommendedName>
        <fullName evidence="7">Germin-like protein</fullName>
    </recommendedName>
</protein>
<sequence length="239" mass="25571">MCLTLPLVIHHLELVKTHHDSFIIKRIIFSLVAGAVMVQAADPDPLQDFCVADLSPSAPRVNGFPCKDRANVMSKDFLFTGFRTPGNVSVTGTNAYPTFGAVLEYPALNTLGISHVRLDFGIGGVVPPHTHPFASETLFVVQGSIYTGFISFDGVLYAETLQKGDIYIFPKGTLHFQINVGTGPAISFNSLNSQSPGFLVAANQLLLSNIPAAVLESSLGISNATDLNLLEASVPPFWG</sequence>
<feature type="domain" description="Cupin type-1" evidence="8">
    <location>
        <begin position="80"/>
        <end position="227"/>
    </location>
</feature>
<name>A0ABP0WQK7_9BRYO</name>
<dbReference type="Pfam" id="PF00190">
    <property type="entry name" value="Cupin_1"/>
    <property type="match status" value="1"/>
</dbReference>
<dbReference type="InterPro" id="IPR011051">
    <property type="entry name" value="RmlC_Cupin_sf"/>
</dbReference>
<evidence type="ECO:0000256" key="5">
    <source>
        <dbReference type="ARBA" id="ARBA00022723"/>
    </source>
</evidence>
<keyword evidence="10" id="KW-1185">Reference proteome</keyword>
<comment type="similarity">
    <text evidence="2 7">Belongs to the germin family.</text>
</comment>
<evidence type="ECO:0000313" key="9">
    <source>
        <dbReference type="EMBL" id="CAK9269136.1"/>
    </source>
</evidence>
<evidence type="ECO:0000313" key="10">
    <source>
        <dbReference type="Proteomes" id="UP001497444"/>
    </source>
</evidence>
<dbReference type="SMART" id="SM00835">
    <property type="entry name" value="Cupin_1"/>
    <property type="match status" value="1"/>
</dbReference>
<dbReference type="InterPro" id="IPR014710">
    <property type="entry name" value="RmlC-like_jellyroll"/>
</dbReference>
<evidence type="ECO:0000256" key="1">
    <source>
        <dbReference type="ARBA" id="ARBA00004271"/>
    </source>
</evidence>
<accession>A0ABP0WQK7</accession>
<comment type="subcellular location">
    <subcellularLocation>
        <location evidence="1 7">Secreted</location>
        <location evidence="1 7">Extracellular space</location>
        <location evidence="1 7">Apoplast</location>
    </subcellularLocation>
</comment>
<dbReference type="PANTHER" id="PTHR31238">
    <property type="entry name" value="GERMIN-LIKE PROTEIN SUBFAMILY 3 MEMBER 3"/>
    <property type="match status" value="1"/>
</dbReference>
<evidence type="ECO:0000256" key="2">
    <source>
        <dbReference type="ARBA" id="ARBA00007456"/>
    </source>
</evidence>
<dbReference type="EMBL" id="OZ020097">
    <property type="protein sequence ID" value="CAK9269136.1"/>
    <property type="molecule type" value="Genomic_DNA"/>
</dbReference>
<evidence type="ECO:0000256" key="7">
    <source>
        <dbReference type="RuleBase" id="RU366015"/>
    </source>
</evidence>
<keyword evidence="4 7" id="KW-0964">Secreted</keyword>
<evidence type="ECO:0000256" key="3">
    <source>
        <dbReference type="ARBA" id="ARBA00022523"/>
    </source>
</evidence>
<organism evidence="9 10">
    <name type="scientific">Sphagnum jensenii</name>
    <dbReference type="NCBI Taxonomy" id="128206"/>
    <lineage>
        <taxon>Eukaryota</taxon>
        <taxon>Viridiplantae</taxon>
        <taxon>Streptophyta</taxon>
        <taxon>Embryophyta</taxon>
        <taxon>Bryophyta</taxon>
        <taxon>Sphagnophytina</taxon>
        <taxon>Sphagnopsida</taxon>
        <taxon>Sphagnales</taxon>
        <taxon>Sphagnaceae</taxon>
        <taxon>Sphagnum</taxon>
    </lineage>
</organism>
<evidence type="ECO:0000259" key="8">
    <source>
        <dbReference type="SMART" id="SM00835"/>
    </source>
</evidence>
<keyword evidence="3 7" id="KW-0052">Apoplast</keyword>
<keyword evidence="6 7" id="KW-0464">Manganese</keyword>
<dbReference type="Gene3D" id="2.60.120.10">
    <property type="entry name" value="Jelly Rolls"/>
    <property type="match status" value="1"/>
</dbReference>
<proteinExistence type="inferred from homology"/>
<evidence type="ECO:0000256" key="4">
    <source>
        <dbReference type="ARBA" id="ARBA00022525"/>
    </source>
</evidence>
<dbReference type="SUPFAM" id="SSF51182">
    <property type="entry name" value="RmlC-like cupins"/>
    <property type="match status" value="1"/>
</dbReference>
<gene>
    <name evidence="9" type="ORF">CSSPJE1EN1_LOCUS14614</name>
</gene>
<evidence type="ECO:0000256" key="6">
    <source>
        <dbReference type="ARBA" id="ARBA00023211"/>
    </source>
</evidence>
<dbReference type="InterPro" id="IPR006045">
    <property type="entry name" value="Cupin_1"/>
</dbReference>
<reference evidence="9 10" key="1">
    <citation type="submission" date="2024-02" db="EMBL/GenBank/DDBJ databases">
        <authorList>
            <consortium name="ELIXIR-Norway"/>
            <consortium name="Elixir Norway"/>
        </authorList>
    </citation>
    <scope>NUCLEOTIDE SEQUENCE [LARGE SCALE GENOMIC DNA]</scope>
</reference>
<keyword evidence="5 7" id="KW-0479">Metal-binding</keyword>
<dbReference type="CDD" id="cd02241">
    <property type="entry name" value="cupin_OxOx"/>
    <property type="match status" value="1"/>
</dbReference>
<dbReference type="Proteomes" id="UP001497444">
    <property type="component" value="Chromosome 2"/>
</dbReference>